<organism evidence="1 2">
    <name type="scientific">Tritrichomonas musculus</name>
    <dbReference type="NCBI Taxonomy" id="1915356"/>
    <lineage>
        <taxon>Eukaryota</taxon>
        <taxon>Metamonada</taxon>
        <taxon>Parabasalia</taxon>
        <taxon>Tritrichomonadida</taxon>
        <taxon>Tritrichomonadidae</taxon>
        <taxon>Tritrichomonas</taxon>
    </lineage>
</organism>
<dbReference type="EMBL" id="JAPFFF010000029">
    <property type="protein sequence ID" value="KAK8846474.1"/>
    <property type="molecule type" value="Genomic_DNA"/>
</dbReference>
<evidence type="ECO:0000313" key="2">
    <source>
        <dbReference type="Proteomes" id="UP001470230"/>
    </source>
</evidence>
<evidence type="ECO:0000313" key="1">
    <source>
        <dbReference type="EMBL" id="KAK8846474.1"/>
    </source>
</evidence>
<reference evidence="1 2" key="1">
    <citation type="submission" date="2024-04" db="EMBL/GenBank/DDBJ databases">
        <title>Tritrichomonas musculus Genome.</title>
        <authorList>
            <person name="Alves-Ferreira E."/>
            <person name="Grigg M."/>
            <person name="Lorenzi H."/>
            <person name="Galac M."/>
        </authorList>
    </citation>
    <scope>NUCLEOTIDE SEQUENCE [LARGE SCALE GENOMIC DNA]</scope>
    <source>
        <strain evidence="1 2">EAF2021</strain>
    </source>
</reference>
<keyword evidence="2" id="KW-1185">Reference proteome</keyword>
<proteinExistence type="predicted"/>
<gene>
    <name evidence="1" type="ORF">M9Y10_020497</name>
</gene>
<evidence type="ECO:0008006" key="3">
    <source>
        <dbReference type="Google" id="ProtNLM"/>
    </source>
</evidence>
<accession>A0ABR2HHH4</accession>
<name>A0ABR2HHH4_9EUKA</name>
<protein>
    <recommendedName>
        <fullName evidence="3">UBA domain-containing protein</fullName>
    </recommendedName>
</protein>
<comment type="caution">
    <text evidence="1">The sequence shown here is derived from an EMBL/GenBank/DDBJ whole genome shotgun (WGS) entry which is preliminary data.</text>
</comment>
<dbReference type="Proteomes" id="UP001470230">
    <property type="component" value="Unassembled WGS sequence"/>
</dbReference>
<sequence length="663" mass="76706">MPLFSFEVLKPRTIVQLDLPLTTKFSDISEQILKYFQIDSNKYPNLSLKFIYRQIICKKDNTLESYDINPETKIAVYLPKPIQEEIANQTKSKTKKSELNPFLLASVNQELVENLTSLEFPRIDAIYSLAYQDSVETAVDMITLGISSIPDYRYHIDQIYSSESLKSAQVDINFDDIIRHDIELAKIIAKARDEDEEVKLALLATQYDTVYEIKDEKLSKELKELIEKVQKEKPGQIEALSSQYQSDGKSSIISLPQKFYEGLSSNGSPTVTFQSVREDFNSLFAQIPAMTEDSFINPFTAIYDNLIQLHPDQKTLKIYDYGKTLNYEQLKFIYQKFIVQHYDLNKVVDSLRYAGGDVNEAKGFLNGDLINPYVEPVFVQPNNVPLLVPRPSAPLPPVDEDASMRNIMSHINKALLDELVSYGFDRMDAIYAVIYHPDIDNAIEFIHLGIAGNLDYRYHINQIYNGHFTFENLVRNDIELSRIIARAKGENETIRIASNIMMYMMFRNQFTDMYYLQSLLEYMQSAEKLYGKEISEMNVRYMQSGQRPMINFPININTYVRQPSPMEVLTKRFNQEFLKIPSILDDNYMNPYASVYGDLVRIPGLDQRTAQLFEYGRNLNLQQLKFLYKKIYEEKRDMNEMMEYLILSDGNIDAAQALIDSGN</sequence>